<evidence type="ECO:0000313" key="4">
    <source>
        <dbReference type="Proteomes" id="UP000283975"/>
    </source>
</evidence>
<keyword evidence="1" id="KW-0812">Transmembrane</keyword>
<evidence type="ECO:0000313" key="3">
    <source>
        <dbReference type="EMBL" id="RHC51833.1"/>
    </source>
</evidence>
<gene>
    <name evidence="3" type="ORF">DW839_23565</name>
    <name evidence="2" type="ORF">DWW02_05760</name>
</gene>
<feature type="transmembrane region" description="Helical" evidence="1">
    <location>
        <begin position="12"/>
        <end position="35"/>
    </location>
</feature>
<keyword evidence="1" id="KW-0472">Membrane</keyword>
<reference evidence="4 5" key="1">
    <citation type="submission" date="2018-08" db="EMBL/GenBank/DDBJ databases">
        <title>A genome reference for cultivated species of the human gut microbiota.</title>
        <authorList>
            <person name="Zou Y."/>
            <person name="Xue W."/>
            <person name="Luo G."/>
        </authorList>
    </citation>
    <scope>NUCLEOTIDE SEQUENCE [LARGE SCALE GENOMIC DNA]</scope>
    <source>
        <strain evidence="2 5">AF14-18</strain>
        <strain evidence="3 4">AM35-14</strain>
    </source>
</reference>
<dbReference type="RefSeq" id="WP_002565288.1">
    <property type="nucleotide sequence ID" value="NZ_CABKUK010000002.1"/>
</dbReference>
<comment type="caution">
    <text evidence="2">The sequence shown here is derived from an EMBL/GenBank/DDBJ whole genome shotgun (WGS) entry which is preliminary data.</text>
</comment>
<evidence type="ECO:0000313" key="2">
    <source>
        <dbReference type="EMBL" id="RGV79223.1"/>
    </source>
</evidence>
<name>A0A412ZGD7_9FIRM</name>
<accession>A0A412ZGD7</accession>
<protein>
    <submittedName>
        <fullName evidence="2">Uncharacterized protein</fullName>
    </submittedName>
</protein>
<dbReference type="EMBL" id="QRZM01000001">
    <property type="protein sequence ID" value="RGV79223.1"/>
    <property type="molecule type" value="Genomic_DNA"/>
</dbReference>
<evidence type="ECO:0000256" key="1">
    <source>
        <dbReference type="SAM" id="Phobius"/>
    </source>
</evidence>
<dbReference type="Proteomes" id="UP000283975">
    <property type="component" value="Unassembled WGS sequence"/>
</dbReference>
<evidence type="ECO:0000313" key="5">
    <source>
        <dbReference type="Proteomes" id="UP000284543"/>
    </source>
</evidence>
<dbReference type="Proteomes" id="UP000284543">
    <property type="component" value="Unassembled WGS sequence"/>
</dbReference>
<keyword evidence="1" id="KW-1133">Transmembrane helix</keyword>
<dbReference type="EMBL" id="QSHZ01000031">
    <property type="protein sequence ID" value="RHC51833.1"/>
    <property type="molecule type" value="Genomic_DNA"/>
</dbReference>
<sequence>MNRKSGSGSGPFLMEMLVVVGFFIICASICVLVFVKADNISKDARDINQAVLKAQSLAEELKAGQALRWSEMLPDRNIWEHLADADEGNQEQVQWNQELVQSEGYEGIHTMYWNSSWEETEPDSEPAFLGVIYTGTVDKMERADILIMRYGRGANKGKMLYRLQTETYAGP</sequence>
<organism evidence="2 5">
    <name type="scientific">Enterocloster bolteae</name>
    <dbReference type="NCBI Taxonomy" id="208479"/>
    <lineage>
        <taxon>Bacteria</taxon>
        <taxon>Bacillati</taxon>
        <taxon>Bacillota</taxon>
        <taxon>Clostridia</taxon>
        <taxon>Lachnospirales</taxon>
        <taxon>Lachnospiraceae</taxon>
        <taxon>Enterocloster</taxon>
    </lineage>
</organism>
<proteinExistence type="predicted"/>
<dbReference type="AlphaFoldDB" id="A0A412ZGD7"/>
<dbReference type="KEGG" id="cbol:CGC65_07135"/>